<comment type="caution">
    <text evidence="5">The sequence shown here is derived from an EMBL/GenBank/DDBJ whole genome shotgun (WGS) entry which is preliminary data.</text>
</comment>
<keyword evidence="6" id="KW-1185">Reference proteome</keyword>
<feature type="domain" description="HTH lacI-type" evidence="4">
    <location>
        <begin position="1"/>
        <end position="55"/>
    </location>
</feature>
<keyword evidence="2 5" id="KW-0238">DNA-binding</keyword>
<dbReference type="PANTHER" id="PTHR30146:SF149">
    <property type="entry name" value="HTH-TYPE TRANSCRIPTIONAL REGULATOR EBGR"/>
    <property type="match status" value="1"/>
</dbReference>
<reference evidence="5 6" key="1">
    <citation type="submission" date="2020-11" db="EMBL/GenBank/DDBJ databases">
        <title>Fusibacter basophilias sp. nov.</title>
        <authorList>
            <person name="Qiu D."/>
        </authorList>
    </citation>
    <scope>NUCLEOTIDE SEQUENCE [LARGE SCALE GENOMIC DNA]</scope>
    <source>
        <strain evidence="5 6">Q10-2</strain>
    </source>
</reference>
<sequence length="332" mass="37237">MNIKDVAKLAKVSKSTVSRVLNNPERVNAEMRQRVLEVVRETGYRPNALAKELVIKETRLIGVIVPRINTNVFADIVEGITLRLSENGYNVILLCSKADEAIEISHFEFLQKKQVDGIIFFPGNMTLALRKLINTLPTPLIILGLDDPLIKRSVVSYDEYKSSKAIVEHFIRQGHKQIAFIGIDKERSPVGQERKLGYTDALRTHDLPLNIDYIYEGSFELQSGFEGAKHVFSKSVIKPTAVFAATDYLAIGAINYLQSQGLSIPEDVSVAGFDDLEISVFFNPSITSIKFDYFHSGEVAAQFVIENIQEPSIIRKYILGFQIINRDSTSEL</sequence>
<protein>
    <submittedName>
        <fullName evidence="5">LacI family DNA-binding transcriptional regulator</fullName>
    </submittedName>
</protein>
<proteinExistence type="predicted"/>
<dbReference type="CDD" id="cd01542">
    <property type="entry name" value="PBP1_TreR-like"/>
    <property type="match status" value="1"/>
</dbReference>
<dbReference type="PROSITE" id="PS00356">
    <property type="entry name" value="HTH_LACI_1"/>
    <property type="match status" value="1"/>
</dbReference>
<evidence type="ECO:0000256" key="1">
    <source>
        <dbReference type="ARBA" id="ARBA00023015"/>
    </source>
</evidence>
<keyword evidence="3" id="KW-0804">Transcription</keyword>
<dbReference type="InterPro" id="IPR046335">
    <property type="entry name" value="LacI/GalR-like_sensor"/>
</dbReference>
<dbReference type="Proteomes" id="UP000614200">
    <property type="component" value="Unassembled WGS sequence"/>
</dbReference>
<evidence type="ECO:0000256" key="3">
    <source>
        <dbReference type="ARBA" id="ARBA00023163"/>
    </source>
</evidence>
<keyword evidence="1" id="KW-0805">Transcription regulation</keyword>
<dbReference type="InterPro" id="IPR000843">
    <property type="entry name" value="HTH_LacI"/>
</dbReference>
<dbReference type="PROSITE" id="PS50932">
    <property type="entry name" value="HTH_LACI_2"/>
    <property type="match status" value="1"/>
</dbReference>
<dbReference type="InterPro" id="IPR010982">
    <property type="entry name" value="Lambda_DNA-bd_dom_sf"/>
</dbReference>
<dbReference type="Pfam" id="PF00356">
    <property type="entry name" value="LacI"/>
    <property type="match status" value="1"/>
</dbReference>
<dbReference type="GO" id="GO:0003677">
    <property type="term" value="F:DNA binding"/>
    <property type="evidence" value="ECO:0007669"/>
    <property type="project" value="UniProtKB-KW"/>
</dbReference>
<dbReference type="InterPro" id="IPR028082">
    <property type="entry name" value="Peripla_BP_I"/>
</dbReference>
<evidence type="ECO:0000256" key="2">
    <source>
        <dbReference type="ARBA" id="ARBA00023125"/>
    </source>
</evidence>
<name>A0ABR9ZSE9_9FIRM</name>
<organism evidence="5 6">
    <name type="scientific">Fusibacter ferrireducens</name>
    <dbReference type="NCBI Taxonomy" id="2785058"/>
    <lineage>
        <taxon>Bacteria</taxon>
        <taxon>Bacillati</taxon>
        <taxon>Bacillota</taxon>
        <taxon>Clostridia</taxon>
        <taxon>Eubacteriales</taxon>
        <taxon>Eubacteriales Family XII. Incertae Sedis</taxon>
        <taxon>Fusibacter</taxon>
    </lineage>
</organism>
<dbReference type="PRINTS" id="PR00036">
    <property type="entry name" value="HTHLACI"/>
</dbReference>
<dbReference type="SUPFAM" id="SSF53822">
    <property type="entry name" value="Periplasmic binding protein-like I"/>
    <property type="match status" value="1"/>
</dbReference>
<accession>A0ABR9ZSE9</accession>
<gene>
    <name evidence="5" type="ORF">ISU02_09665</name>
</gene>
<dbReference type="EMBL" id="JADKNH010000005">
    <property type="protein sequence ID" value="MBF4693388.1"/>
    <property type="molecule type" value="Genomic_DNA"/>
</dbReference>
<dbReference type="PANTHER" id="PTHR30146">
    <property type="entry name" value="LACI-RELATED TRANSCRIPTIONAL REPRESSOR"/>
    <property type="match status" value="1"/>
</dbReference>
<evidence type="ECO:0000259" key="4">
    <source>
        <dbReference type="PROSITE" id="PS50932"/>
    </source>
</evidence>
<dbReference type="SMART" id="SM00354">
    <property type="entry name" value="HTH_LACI"/>
    <property type="match status" value="1"/>
</dbReference>
<dbReference type="Gene3D" id="3.40.50.2300">
    <property type="match status" value="2"/>
</dbReference>
<dbReference type="RefSeq" id="WP_194701622.1">
    <property type="nucleotide sequence ID" value="NZ_JADKNH010000005.1"/>
</dbReference>
<evidence type="ECO:0000313" key="6">
    <source>
        <dbReference type="Proteomes" id="UP000614200"/>
    </source>
</evidence>
<dbReference type="CDD" id="cd01392">
    <property type="entry name" value="HTH_LacI"/>
    <property type="match status" value="1"/>
</dbReference>
<dbReference type="Pfam" id="PF13377">
    <property type="entry name" value="Peripla_BP_3"/>
    <property type="match status" value="1"/>
</dbReference>
<evidence type="ECO:0000313" key="5">
    <source>
        <dbReference type="EMBL" id="MBF4693388.1"/>
    </source>
</evidence>
<dbReference type="Gene3D" id="1.10.260.40">
    <property type="entry name" value="lambda repressor-like DNA-binding domains"/>
    <property type="match status" value="1"/>
</dbReference>
<dbReference type="SUPFAM" id="SSF47413">
    <property type="entry name" value="lambda repressor-like DNA-binding domains"/>
    <property type="match status" value="1"/>
</dbReference>